<dbReference type="InterPro" id="IPR003245">
    <property type="entry name" value="Phytocyanin_dom"/>
</dbReference>
<proteinExistence type="inferred from homology"/>
<evidence type="ECO:0000313" key="10">
    <source>
        <dbReference type="EMBL" id="KAK4259095.1"/>
    </source>
</evidence>
<comment type="subcellular location">
    <subcellularLocation>
        <location evidence="1">Endomembrane system</location>
    </subcellularLocation>
</comment>
<keyword evidence="7" id="KW-0812">Transmembrane</keyword>
<gene>
    <name evidence="10" type="ORF">QN277_005463</name>
</gene>
<evidence type="ECO:0000256" key="6">
    <source>
        <dbReference type="SAM" id="MobiDB-lite"/>
    </source>
</evidence>
<dbReference type="AlphaFoldDB" id="A0AAE1IWH3"/>
<dbReference type="Proteomes" id="UP001293593">
    <property type="component" value="Unassembled WGS sequence"/>
</dbReference>
<evidence type="ECO:0000256" key="4">
    <source>
        <dbReference type="ARBA" id="ARBA00035011"/>
    </source>
</evidence>
<evidence type="ECO:0000256" key="7">
    <source>
        <dbReference type="SAM" id="Phobius"/>
    </source>
</evidence>
<evidence type="ECO:0000313" key="11">
    <source>
        <dbReference type="Proteomes" id="UP001293593"/>
    </source>
</evidence>
<keyword evidence="7" id="KW-0472">Membrane</keyword>
<evidence type="ECO:0000259" key="9">
    <source>
        <dbReference type="PROSITE" id="PS51485"/>
    </source>
</evidence>
<name>A0AAE1IWH3_9FABA</name>
<comment type="function">
    <text evidence="5">May act as a carbohydrate transporter.</text>
</comment>
<feature type="chain" id="PRO_5042121405" description="Phytocyanin domain-containing protein" evidence="8">
    <location>
        <begin position="29"/>
        <end position="181"/>
    </location>
</feature>
<dbReference type="SUPFAM" id="SSF49503">
    <property type="entry name" value="Cupredoxins"/>
    <property type="match status" value="1"/>
</dbReference>
<evidence type="ECO:0000256" key="2">
    <source>
        <dbReference type="ARBA" id="ARBA00023157"/>
    </source>
</evidence>
<dbReference type="InterPro" id="IPR008972">
    <property type="entry name" value="Cupredoxin"/>
</dbReference>
<dbReference type="PANTHER" id="PTHR33021">
    <property type="entry name" value="BLUE COPPER PROTEIN"/>
    <property type="match status" value="1"/>
</dbReference>
<feature type="domain" description="Phytocyanin" evidence="9">
    <location>
        <begin position="31"/>
        <end position="131"/>
    </location>
</feature>
<sequence length="181" mass="19441">MNMAMVHLTSTFLFAVLLISTTAAVVGASKVHHVVGGDRGWDSSSDLSAWSSTRTYTVGDEIWISYSAAEGTIAEVKSKEEYESCDASNPIKMYTDGLQTIPLEKEGIRYFLSTKPHSCNNGLKLHVKVQPKTNSSSSSSAAELEAESPSTPSASPPHNNGVSSFPILSLMFCVLIMFLCA</sequence>
<dbReference type="PROSITE" id="PS51485">
    <property type="entry name" value="PHYTOCYANIN"/>
    <property type="match status" value="1"/>
</dbReference>
<feature type="transmembrane region" description="Helical" evidence="7">
    <location>
        <begin position="161"/>
        <end position="180"/>
    </location>
</feature>
<feature type="signal peptide" evidence="8">
    <location>
        <begin position="1"/>
        <end position="28"/>
    </location>
</feature>
<comment type="similarity">
    <text evidence="4">Belongs to the early nodulin-like (ENODL) family.</text>
</comment>
<reference evidence="10" key="1">
    <citation type="submission" date="2023-10" db="EMBL/GenBank/DDBJ databases">
        <title>Chromosome-level genome of the transformable northern wattle, Acacia crassicarpa.</title>
        <authorList>
            <person name="Massaro I."/>
            <person name="Sinha N.R."/>
            <person name="Poethig S."/>
            <person name="Leichty A.R."/>
        </authorList>
    </citation>
    <scope>NUCLEOTIDE SEQUENCE</scope>
    <source>
        <strain evidence="10">Acra3RX</strain>
        <tissue evidence="10">Leaf</tissue>
    </source>
</reference>
<accession>A0AAE1IWH3</accession>
<feature type="compositionally biased region" description="Low complexity" evidence="6">
    <location>
        <begin position="135"/>
        <end position="157"/>
    </location>
</feature>
<dbReference type="GO" id="GO:0012505">
    <property type="term" value="C:endomembrane system"/>
    <property type="evidence" value="ECO:0007669"/>
    <property type="project" value="UniProtKB-SubCell"/>
</dbReference>
<organism evidence="10 11">
    <name type="scientific">Acacia crassicarpa</name>
    <name type="common">northern wattle</name>
    <dbReference type="NCBI Taxonomy" id="499986"/>
    <lineage>
        <taxon>Eukaryota</taxon>
        <taxon>Viridiplantae</taxon>
        <taxon>Streptophyta</taxon>
        <taxon>Embryophyta</taxon>
        <taxon>Tracheophyta</taxon>
        <taxon>Spermatophyta</taxon>
        <taxon>Magnoliopsida</taxon>
        <taxon>eudicotyledons</taxon>
        <taxon>Gunneridae</taxon>
        <taxon>Pentapetalae</taxon>
        <taxon>rosids</taxon>
        <taxon>fabids</taxon>
        <taxon>Fabales</taxon>
        <taxon>Fabaceae</taxon>
        <taxon>Caesalpinioideae</taxon>
        <taxon>mimosoid clade</taxon>
        <taxon>Acacieae</taxon>
        <taxon>Acacia</taxon>
    </lineage>
</organism>
<keyword evidence="3" id="KW-0325">Glycoprotein</keyword>
<evidence type="ECO:0000256" key="3">
    <source>
        <dbReference type="ARBA" id="ARBA00023180"/>
    </source>
</evidence>
<evidence type="ECO:0000256" key="8">
    <source>
        <dbReference type="SAM" id="SignalP"/>
    </source>
</evidence>
<feature type="region of interest" description="Disordered" evidence="6">
    <location>
        <begin position="130"/>
        <end position="158"/>
    </location>
</feature>
<dbReference type="PANTHER" id="PTHR33021:SF31">
    <property type="entry name" value="OS02G0720100 PROTEIN"/>
    <property type="match status" value="1"/>
</dbReference>
<dbReference type="Pfam" id="PF02298">
    <property type="entry name" value="Cu_bind_like"/>
    <property type="match status" value="1"/>
</dbReference>
<dbReference type="GO" id="GO:0009055">
    <property type="term" value="F:electron transfer activity"/>
    <property type="evidence" value="ECO:0007669"/>
    <property type="project" value="InterPro"/>
</dbReference>
<comment type="caution">
    <text evidence="10">The sequence shown here is derived from an EMBL/GenBank/DDBJ whole genome shotgun (WGS) entry which is preliminary data.</text>
</comment>
<evidence type="ECO:0000256" key="1">
    <source>
        <dbReference type="ARBA" id="ARBA00004308"/>
    </source>
</evidence>
<dbReference type="Gene3D" id="2.60.40.420">
    <property type="entry name" value="Cupredoxins - blue copper proteins"/>
    <property type="match status" value="1"/>
</dbReference>
<evidence type="ECO:0000256" key="5">
    <source>
        <dbReference type="ARBA" id="ARBA00037626"/>
    </source>
</evidence>
<dbReference type="InterPro" id="IPR039391">
    <property type="entry name" value="Phytocyanin-like"/>
</dbReference>
<dbReference type="EMBL" id="JAWXYG010000011">
    <property type="protein sequence ID" value="KAK4259095.1"/>
    <property type="molecule type" value="Genomic_DNA"/>
</dbReference>
<dbReference type="GO" id="GO:0005886">
    <property type="term" value="C:plasma membrane"/>
    <property type="evidence" value="ECO:0007669"/>
    <property type="project" value="TreeGrafter"/>
</dbReference>
<dbReference type="FunFam" id="2.60.40.420:FF:000034">
    <property type="entry name" value="Cupredoxin superfamily protein"/>
    <property type="match status" value="1"/>
</dbReference>
<keyword evidence="7" id="KW-1133">Transmembrane helix</keyword>
<dbReference type="CDD" id="cd04216">
    <property type="entry name" value="Phytocyanin"/>
    <property type="match status" value="1"/>
</dbReference>
<keyword evidence="11" id="KW-1185">Reference proteome</keyword>
<keyword evidence="2" id="KW-1015">Disulfide bond</keyword>
<protein>
    <recommendedName>
        <fullName evidence="9">Phytocyanin domain-containing protein</fullName>
    </recommendedName>
</protein>
<keyword evidence="8" id="KW-0732">Signal</keyword>